<reference evidence="3 4" key="1">
    <citation type="submission" date="2019-12" db="EMBL/GenBank/DDBJ databases">
        <authorList>
            <person name="Huq M.A."/>
        </authorList>
    </citation>
    <scope>NUCLEOTIDE SEQUENCE [LARGE SCALE GENOMIC DNA]</scope>
    <source>
        <strain evidence="3 4">MAH-34</strain>
    </source>
</reference>
<dbReference type="Proteomes" id="UP000467637">
    <property type="component" value="Unassembled WGS sequence"/>
</dbReference>
<dbReference type="Pfam" id="PF00561">
    <property type="entry name" value="Abhydrolase_1"/>
    <property type="match status" value="1"/>
</dbReference>
<feature type="domain" description="AB hydrolase-1" evidence="2">
    <location>
        <begin position="27"/>
        <end position="130"/>
    </location>
</feature>
<dbReference type="EMBL" id="WSEM01000012">
    <property type="protein sequence ID" value="MVQ35677.1"/>
    <property type="molecule type" value="Genomic_DNA"/>
</dbReference>
<dbReference type="GO" id="GO:0016787">
    <property type="term" value="F:hydrolase activity"/>
    <property type="evidence" value="ECO:0007669"/>
    <property type="project" value="UniProtKB-KW"/>
</dbReference>
<proteinExistence type="predicted"/>
<keyword evidence="1 3" id="KW-0378">Hydrolase</keyword>
<evidence type="ECO:0000313" key="3">
    <source>
        <dbReference type="EMBL" id="MVQ35677.1"/>
    </source>
</evidence>
<name>A0ABW9U8F7_9BACL</name>
<dbReference type="SUPFAM" id="SSF53474">
    <property type="entry name" value="alpha/beta-Hydrolases"/>
    <property type="match status" value="1"/>
</dbReference>
<dbReference type="InterPro" id="IPR000073">
    <property type="entry name" value="AB_hydrolase_1"/>
</dbReference>
<dbReference type="InterPro" id="IPR029058">
    <property type="entry name" value="AB_hydrolase_fold"/>
</dbReference>
<comment type="caution">
    <text evidence="3">The sequence shown here is derived from an EMBL/GenBank/DDBJ whole genome shotgun (WGS) entry which is preliminary data.</text>
</comment>
<dbReference type="PANTHER" id="PTHR43798">
    <property type="entry name" value="MONOACYLGLYCEROL LIPASE"/>
    <property type="match status" value="1"/>
</dbReference>
<accession>A0ABW9U8F7</accession>
<organism evidence="3 4">
    <name type="scientific">Paenibacillus anseongense</name>
    <dbReference type="NCBI Taxonomy" id="2682845"/>
    <lineage>
        <taxon>Bacteria</taxon>
        <taxon>Bacillati</taxon>
        <taxon>Bacillota</taxon>
        <taxon>Bacilli</taxon>
        <taxon>Bacillales</taxon>
        <taxon>Paenibacillaceae</taxon>
        <taxon>Paenibacillus</taxon>
    </lineage>
</organism>
<gene>
    <name evidence="3" type="ORF">GON05_13550</name>
</gene>
<keyword evidence="4" id="KW-1185">Reference proteome</keyword>
<protein>
    <submittedName>
        <fullName evidence="3">Alpha/beta fold hydrolase</fullName>
    </submittedName>
</protein>
<dbReference type="Gene3D" id="3.40.50.1820">
    <property type="entry name" value="alpha/beta hydrolase"/>
    <property type="match status" value="1"/>
</dbReference>
<evidence type="ECO:0000313" key="4">
    <source>
        <dbReference type="Proteomes" id="UP000467637"/>
    </source>
</evidence>
<evidence type="ECO:0000259" key="2">
    <source>
        <dbReference type="Pfam" id="PF00561"/>
    </source>
</evidence>
<evidence type="ECO:0000256" key="1">
    <source>
        <dbReference type="ARBA" id="ARBA00022801"/>
    </source>
</evidence>
<sequence length="300" mass="34120">MTEETTLPFAHLKGTILNYEISGTGIPIVFIHPPLLTSESFFYQKKQLSHHFQVITFDIRGHGSSLASERPLSMELIARDVRMLLDETGIEKAYLCGYSTGGMVLLEALLAYPERFLGGIVVSGMSELTDVYNKIRVWMACNMTGPVMLMDLLKKAITNGNADNHETYRQLYESAKKDTSNDVCMYFKQTIAYSCTHRLRNIKHPILLMFGRKDRSFHRYAHLLHQGLPNSSLYFIKDAKHQIPIKNATKMNDLIRLWVESLEDQHTERGLLDLAIARKMNPAMYGEETRASEETEASPG</sequence>
<dbReference type="PANTHER" id="PTHR43798:SF31">
    <property type="entry name" value="AB HYDROLASE SUPERFAMILY PROTEIN YCLE"/>
    <property type="match status" value="1"/>
</dbReference>
<dbReference type="InterPro" id="IPR050266">
    <property type="entry name" value="AB_hydrolase_sf"/>
</dbReference>